<evidence type="ECO:0000256" key="4">
    <source>
        <dbReference type="ARBA" id="ARBA00022989"/>
    </source>
</evidence>
<dbReference type="CDD" id="cd06257">
    <property type="entry name" value="DnaJ"/>
    <property type="match status" value="1"/>
</dbReference>
<dbReference type="KEGG" id="tet:TTHERM_00656040"/>
<evidence type="ECO:0000256" key="1">
    <source>
        <dbReference type="ARBA" id="ARBA00004434"/>
    </source>
</evidence>
<dbReference type="HOGENOM" id="CLU_017633_13_3_1"/>
<dbReference type="InterPro" id="IPR036869">
    <property type="entry name" value="J_dom_sf"/>
</dbReference>
<dbReference type="GO" id="GO:0001671">
    <property type="term" value="F:ATPase activator activity"/>
    <property type="evidence" value="ECO:0007669"/>
    <property type="project" value="TreeGrafter"/>
</dbReference>
<keyword evidence="4" id="KW-1133">Transmembrane helix</keyword>
<organism evidence="9 10">
    <name type="scientific">Tetrahymena thermophila (strain SB210)</name>
    <dbReference type="NCBI Taxonomy" id="312017"/>
    <lineage>
        <taxon>Eukaryota</taxon>
        <taxon>Sar</taxon>
        <taxon>Alveolata</taxon>
        <taxon>Ciliophora</taxon>
        <taxon>Intramacronucleata</taxon>
        <taxon>Oligohymenophorea</taxon>
        <taxon>Hymenostomatida</taxon>
        <taxon>Tetrahymenina</taxon>
        <taxon>Tetrahymenidae</taxon>
        <taxon>Tetrahymena</taxon>
    </lineage>
</organism>
<dbReference type="PANTHER" id="PTHR12763">
    <property type="match status" value="1"/>
</dbReference>
<dbReference type="STRING" id="312017.Q22GV2"/>
<dbReference type="InterPro" id="IPR001623">
    <property type="entry name" value="DnaJ_domain"/>
</dbReference>
<dbReference type="GO" id="GO:0001405">
    <property type="term" value="C:PAM complex, Tim23 associated import motor"/>
    <property type="evidence" value="ECO:0007669"/>
    <property type="project" value="TreeGrafter"/>
</dbReference>
<dbReference type="SMART" id="SM00271">
    <property type="entry name" value="DnaJ"/>
    <property type="match status" value="1"/>
</dbReference>
<dbReference type="EMBL" id="GG662502">
    <property type="protein sequence ID" value="EAR84572.2"/>
    <property type="molecule type" value="Genomic_DNA"/>
</dbReference>
<dbReference type="Proteomes" id="UP000009168">
    <property type="component" value="Unassembled WGS sequence"/>
</dbReference>
<dbReference type="RefSeq" id="XP_001032235.2">
    <property type="nucleotide sequence ID" value="XM_001032235.3"/>
</dbReference>
<dbReference type="Gene3D" id="1.10.287.110">
    <property type="entry name" value="DnaJ domain"/>
    <property type="match status" value="1"/>
</dbReference>
<comment type="subcellular location">
    <subcellularLocation>
        <location evidence="1">Mitochondrion inner membrane</location>
        <topology evidence="1">Single-pass membrane protein</topology>
    </subcellularLocation>
</comment>
<dbReference type="GeneID" id="7840530"/>
<evidence type="ECO:0000313" key="9">
    <source>
        <dbReference type="EMBL" id="EAR84572.2"/>
    </source>
</evidence>
<accession>Q22GV2</accession>
<dbReference type="PROSITE" id="PS50076">
    <property type="entry name" value="DNAJ_2"/>
    <property type="match status" value="1"/>
</dbReference>
<reference evidence="10" key="1">
    <citation type="journal article" date="2006" name="PLoS Biol.">
        <title>Macronuclear genome sequence of the ciliate Tetrahymena thermophila, a model eukaryote.</title>
        <authorList>
            <person name="Eisen J.A."/>
            <person name="Coyne R.S."/>
            <person name="Wu M."/>
            <person name="Wu D."/>
            <person name="Thiagarajan M."/>
            <person name="Wortman J.R."/>
            <person name="Badger J.H."/>
            <person name="Ren Q."/>
            <person name="Amedeo P."/>
            <person name="Jones K.M."/>
            <person name="Tallon L.J."/>
            <person name="Delcher A.L."/>
            <person name="Salzberg S.L."/>
            <person name="Silva J.C."/>
            <person name="Haas B.J."/>
            <person name="Majoros W.H."/>
            <person name="Farzad M."/>
            <person name="Carlton J.M."/>
            <person name="Smith R.K. Jr."/>
            <person name="Garg J."/>
            <person name="Pearlman R.E."/>
            <person name="Karrer K.M."/>
            <person name="Sun L."/>
            <person name="Manning G."/>
            <person name="Elde N.C."/>
            <person name="Turkewitz A.P."/>
            <person name="Asai D.J."/>
            <person name="Wilkes D.E."/>
            <person name="Wang Y."/>
            <person name="Cai H."/>
            <person name="Collins K."/>
            <person name="Stewart B.A."/>
            <person name="Lee S.R."/>
            <person name="Wilamowska K."/>
            <person name="Weinberg Z."/>
            <person name="Ruzzo W.L."/>
            <person name="Wloga D."/>
            <person name="Gaertig J."/>
            <person name="Frankel J."/>
            <person name="Tsao C.-C."/>
            <person name="Gorovsky M.A."/>
            <person name="Keeling P.J."/>
            <person name="Waller R.F."/>
            <person name="Patron N.J."/>
            <person name="Cherry J.M."/>
            <person name="Stover N.A."/>
            <person name="Krieger C.J."/>
            <person name="del Toro C."/>
            <person name="Ryder H.F."/>
            <person name="Williamson S.C."/>
            <person name="Barbeau R.A."/>
            <person name="Hamilton E.P."/>
            <person name="Orias E."/>
        </authorList>
    </citation>
    <scope>NUCLEOTIDE SEQUENCE [LARGE SCALE GENOMIC DNA]</scope>
    <source>
        <strain evidence="10">SB210</strain>
    </source>
</reference>
<comment type="similarity">
    <text evidence="7">Belongs to the TIM14 family.</text>
</comment>
<proteinExistence type="inferred from homology"/>
<keyword evidence="5" id="KW-0496">Mitochondrion</keyword>
<dbReference type="OrthoDB" id="240298at2759"/>
<dbReference type="eggNOG" id="KOG0723">
    <property type="taxonomic scope" value="Eukaryota"/>
</dbReference>
<dbReference type="GO" id="GO:0030150">
    <property type="term" value="P:protein import into mitochondrial matrix"/>
    <property type="evidence" value="ECO:0007669"/>
    <property type="project" value="TreeGrafter"/>
</dbReference>
<feature type="domain" description="J" evidence="8">
    <location>
        <begin position="61"/>
        <end position="114"/>
    </location>
</feature>
<keyword evidence="10" id="KW-1185">Reference proteome</keyword>
<evidence type="ECO:0000256" key="7">
    <source>
        <dbReference type="ARBA" id="ARBA00038105"/>
    </source>
</evidence>
<dbReference type="FunFam" id="1.10.287.110:FF:000001">
    <property type="entry name" value="Import inner membrane translocase subunit tim14"/>
    <property type="match status" value="1"/>
</dbReference>
<dbReference type="FunCoup" id="Q22GV2">
    <property type="interactions" value="88"/>
</dbReference>
<evidence type="ECO:0000313" key="10">
    <source>
        <dbReference type="Proteomes" id="UP000009168"/>
    </source>
</evidence>
<gene>
    <name evidence="9" type="ORF">TTHERM_00656040</name>
</gene>
<dbReference type="InParanoid" id="Q22GV2"/>
<keyword evidence="2" id="KW-0812">Transmembrane</keyword>
<evidence type="ECO:0000256" key="6">
    <source>
        <dbReference type="ARBA" id="ARBA00023136"/>
    </source>
</evidence>
<evidence type="ECO:0000259" key="8">
    <source>
        <dbReference type="PROSITE" id="PS50076"/>
    </source>
</evidence>
<evidence type="ECO:0000256" key="5">
    <source>
        <dbReference type="ARBA" id="ARBA00023128"/>
    </source>
</evidence>
<dbReference type="SUPFAM" id="SSF46565">
    <property type="entry name" value="Chaperone J-domain"/>
    <property type="match status" value="1"/>
</dbReference>
<keyword evidence="3" id="KW-0999">Mitochondrion inner membrane</keyword>
<name>Q22GV2_TETTS</name>
<sequence>MIRFGLVLVATGLIIKGTVRAYRELKLMSRAAQNQYNYQNQKDLFKFEKGVGFQNPMTREEAEHIFGIYSPSSLANLEEINKRHRQLMKINHPDQRGSQYIAQKINEAKDLLSK</sequence>
<evidence type="ECO:0000256" key="2">
    <source>
        <dbReference type="ARBA" id="ARBA00022692"/>
    </source>
</evidence>
<protein>
    <submittedName>
        <fullName evidence="9">Import inner membrane translocase subunit TIM14</fullName>
    </submittedName>
</protein>
<evidence type="ECO:0000256" key="3">
    <source>
        <dbReference type="ARBA" id="ARBA00022792"/>
    </source>
</evidence>
<keyword evidence="6" id="KW-0472">Membrane</keyword>
<dbReference type="PANTHER" id="PTHR12763:SF28">
    <property type="entry name" value="GEO10507P1-RELATED"/>
    <property type="match status" value="1"/>
</dbReference>
<dbReference type="AlphaFoldDB" id="Q22GV2"/>